<sequence>MARTTLLLQYTQRRFSHSSARGFSFFLLPSTLALVTSLLILFYVFTTSSLFSHHHHHPTHRLRVQSPPLDLRSQANFTSPPANQSVSSPLRVVREAGIASQRHGNGQLASDGSHANNTDVFHDRDEFLEDYKQMNRSFRIYIYPHRRDDPFRNVLAPVDFEPGGNYASESYFKKVLLKSHFITKDPLRADLFYMPFSIARLRHDQRVGVGGIQDFIKDYIYNISHEYPYWNRTGGADHFYAACHSVGRSAMNKVDMVRWNAIQVVCSSSYFISGYIAHKDASLPQIWPRHGDPPNLTSLKRKKLAFFAGGVNSPVREKLLQAWSNDTEIFAHHGRLKTPYADELLGSKFCLHVKGYEVNTARIADSLYYGCIPVIIANHYDLPFTDVLNWKTFSIVVATLDIPLLKRILKEVEQEQFLTLQENVMKVRRHFQWHLSPVDYDAFYMVMYELWLRRSSVRIPF</sequence>
<proteinExistence type="inferred from homology"/>
<comment type="similarity">
    <text evidence="2">Belongs to the glycosyltransferase 47 family.</text>
</comment>
<dbReference type="EMBL" id="MTKT01003953">
    <property type="protein sequence ID" value="OWM73208.1"/>
    <property type="molecule type" value="Genomic_DNA"/>
</dbReference>
<protein>
    <submittedName>
        <fullName evidence="11">Probable glycosyltransferase At5g03795 isoform X2</fullName>
    </submittedName>
</protein>
<dbReference type="Pfam" id="PF03016">
    <property type="entry name" value="Exostosin_GT47"/>
    <property type="match status" value="1"/>
</dbReference>
<evidence type="ECO:0000313" key="11">
    <source>
        <dbReference type="RefSeq" id="XP_031394920.1"/>
    </source>
</evidence>
<comment type="subcellular location">
    <subcellularLocation>
        <location evidence="1">Golgi apparatus membrane</location>
        <topology evidence="1">Single-pass type II membrane protein</topology>
    </subcellularLocation>
</comment>
<evidence type="ECO:0000256" key="4">
    <source>
        <dbReference type="ARBA" id="ARBA00022968"/>
    </source>
</evidence>
<evidence type="ECO:0000256" key="1">
    <source>
        <dbReference type="ARBA" id="ARBA00004323"/>
    </source>
</evidence>
<dbReference type="GeneID" id="116206245"/>
<reference evidence="8" key="2">
    <citation type="submission" date="2017-06" db="EMBL/GenBank/DDBJ databases">
        <title>The pomegranate genome and the genomics of punicalagin biosynthesis.</title>
        <authorList>
            <person name="Xu C."/>
        </authorList>
    </citation>
    <scope>NUCLEOTIDE SEQUENCE [LARGE SCALE GENOMIC DNA]</scope>
    <source>
        <tissue evidence="8">Fresh leaf</tissue>
    </source>
</reference>
<evidence type="ECO:0000313" key="8">
    <source>
        <dbReference type="EMBL" id="OWM73208.1"/>
    </source>
</evidence>
<evidence type="ECO:0000256" key="2">
    <source>
        <dbReference type="ARBA" id="ARBA00010271"/>
    </source>
</evidence>
<dbReference type="InterPro" id="IPR004263">
    <property type="entry name" value="Exostosin"/>
</dbReference>
<reference evidence="9" key="1">
    <citation type="journal article" date="2017" name="Plant J.">
        <title>The pomegranate (Punica granatum L.) genome and the genomics of punicalagin biosynthesis.</title>
        <authorList>
            <person name="Qin G."/>
            <person name="Xu C."/>
            <person name="Ming R."/>
            <person name="Tang H."/>
            <person name="Guyot R."/>
            <person name="Kramer E.M."/>
            <person name="Hu Y."/>
            <person name="Yi X."/>
            <person name="Qi Y."/>
            <person name="Xu X."/>
            <person name="Gao Z."/>
            <person name="Pan H."/>
            <person name="Jian J."/>
            <person name="Tian Y."/>
            <person name="Yue Z."/>
            <person name="Xu Y."/>
        </authorList>
    </citation>
    <scope>NUCLEOTIDE SEQUENCE [LARGE SCALE GENOMIC DNA]</scope>
    <source>
        <strain evidence="9">cv. Dabenzi</strain>
    </source>
</reference>
<keyword evidence="10" id="KW-1185">Reference proteome</keyword>
<dbReference type="GO" id="GO:0000139">
    <property type="term" value="C:Golgi membrane"/>
    <property type="evidence" value="ECO:0007669"/>
    <property type="project" value="UniProtKB-SubCell"/>
</dbReference>
<dbReference type="GO" id="GO:0016757">
    <property type="term" value="F:glycosyltransferase activity"/>
    <property type="evidence" value="ECO:0007669"/>
    <property type="project" value="UniProtKB-KW"/>
</dbReference>
<keyword evidence="6" id="KW-1133">Transmembrane helix</keyword>
<organism evidence="8 9">
    <name type="scientific">Punica granatum</name>
    <name type="common">Pomegranate</name>
    <dbReference type="NCBI Taxonomy" id="22663"/>
    <lineage>
        <taxon>Eukaryota</taxon>
        <taxon>Viridiplantae</taxon>
        <taxon>Streptophyta</taxon>
        <taxon>Embryophyta</taxon>
        <taxon>Tracheophyta</taxon>
        <taxon>Spermatophyta</taxon>
        <taxon>Magnoliopsida</taxon>
        <taxon>eudicotyledons</taxon>
        <taxon>Gunneridae</taxon>
        <taxon>Pentapetalae</taxon>
        <taxon>rosids</taxon>
        <taxon>malvids</taxon>
        <taxon>Myrtales</taxon>
        <taxon>Lythraceae</taxon>
        <taxon>Punica</taxon>
    </lineage>
</organism>
<feature type="domain" description="Exostosin GT47" evidence="7">
    <location>
        <begin position="135"/>
        <end position="411"/>
    </location>
</feature>
<dbReference type="Proteomes" id="UP000515151">
    <property type="component" value="Chromosome 4"/>
</dbReference>
<keyword evidence="4" id="KW-0735">Signal-anchor</keyword>
<dbReference type="Proteomes" id="UP000197138">
    <property type="component" value="Unassembled WGS sequence"/>
</dbReference>
<evidence type="ECO:0000256" key="3">
    <source>
        <dbReference type="ARBA" id="ARBA00022676"/>
    </source>
</evidence>
<accession>A0A218WL24</accession>
<evidence type="ECO:0000313" key="10">
    <source>
        <dbReference type="Proteomes" id="UP000515151"/>
    </source>
</evidence>
<keyword evidence="3" id="KW-0808">Transferase</keyword>
<gene>
    <name evidence="11" type="primary">LOC116206245</name>
    <name evidence="8" type="ORF">CDL15_Pgr001322</name>
</gene>
<dbReference type="PANTHER" id="PTHR11062">
    <property type="entry name" value="EXOSTOSIN HEPARAN SULFATE GLYCOSYLTRANSFERASE -RELATED"/>
    <property type="match status" value="1"/>
</dbReference>
<dbReference type="InterPro" id="IPR040911">
    <property type="entry name" value="Exostosin_GT47"/>
</dbReference>
<keyword evidence="3" id="KW-0328">Glycosyltransferase</keyword>
<evidence type="ECO:0000256" key="5">
    <source>
        <dbReference type="ARBA" id="ARBA00023034"/>
    </source>
</evidence>
<evidence type="ECO:0000256" key="6">
    <source>
        <dbReference type="SAM" id="Phobius"/>
    </source>
</evidence>
<reference evidence="10" key="3">
    <citation type="journal article" date="2020" name="Plant Biotechnol. J.">
        <title>The pomegranate (Punica granatum L.) draft genome dissects genetic divergence between soft- and hard-seeded cultivars.</title>
        <authorList>
            <person name="Luo X."/>
            <person name="Li H."/>
            <person name="Wu Z."/>
            <person name="Yao W."/>
            <person name="Zhao P."/>
            <person name="Cao D."/>
            <person name="Yu H."/>
            <person name="Li K."/>
            <person name="Poudel K."/>
            <person name="Zhao D."/>
            <person name="Zhang F."/>
            <person name="Xia X."/>
            <person name="Chen L."/>
            <person name="Wang Q."/>
            <person name="Jing D."/>
            <person name="Cao S."/>
        </authorList>
    </citation>
    <scope>NUCLEOTIDE SEQUENCE [LARGE SCALE GENOMIC DNA]</scope>
</reference>
<feature type="transmembrane region" description="Helical" evidence="6">
    <location>
        <begin position="23"/>
        <end position="45"/>
    </location>
</feature>
<dbReference type="AlphaFoldDB" id="A0A218WL24"/>
<evidence type="ECO:0000313" key="9">
    <source>
        <dbReference type="Proteomes" id="UP000197138"/>
    </source>
</evidence>
<name>A0A218WL24_PUNGR</name>
<keyword evidence="6" id="KW-0812">Transmembrane</keyword>
<keyword evidence="6" id="KW-0472">Membrane</keyword>
<dbReference type="PANTHER" id="PTHR11062:SF95">
    <property type="entry name" value="EXOSTOSIN GT47 DOMAIN-CONTAINING PROTEIN"/>
    <property type="match status" value="1"/>
</dbReference>
<reference evidence="11" key="4">
    <citation type="submission" date="2025-04" db="UniProtKB">
        <authorList>
            <consortium name="RefSeq"/>
        </authorList>
    </citation>
    <scope>IDENTIFICATION</scope>
    <source>
        <tissue evidence="11">Leaf</tissue>
    </source>
</reference>
<keyword evidence="5" id="KW-0333">Golgi apparatus</keyword>
<dbReference type="RefSeq" id="XP_031394920.1">
    <property type="nucleotide sequence ID" value="XM_031539060.1"/>
</dbReference>
<evidence type="ECO:0000259" key="7">
    <source>
        <dbReference type="Pfam" id="PF03016"/>
    </source>
</evidence>